<dbReference type="AlphaFoldDB" id="A0A1T5KQF6"/>
<feature type="transmembrane region" description="Helical" evidence="8">
    <location>
        <begin position="263"/>
        <end position="281"/>
    </location>
</feature>
<evidence type="ECO:0000256" key="3">
    <source>
        <dbReference type="ARBA" id="ARBA00022475"/>
    </source>
</evidence>
<dbReference type="PANTHER" id="PTHR30106:SF2">
    <property type="entry name" value="UPF0324 INNER MEMBRANE PROTEIN YEIH"/>
    <property type="match status" value="1"/>
</dbReference>
<evidence type="ECO:0000256" key="7">
    <source>
        <dbReference type="SAM" id="MobiDB-lite"/>
    </source>
</evidence>
<comment type="subcellular location">
    <subcellularLocation>
        <location evidence="1">Cell membrane</location>
        <topology evidence="1">Multi-pass membrane protein</topology>
    </subcellularLocation>
</comment>
<feature type="transmembrane region" description="Helical" evidence="8">
    <location>
        <begin position="369"/>
        <end position="392"/>
    </location>
</feature>
<dbReference type="Pfam" id="PF03601">
    <property type="entry name" value="Cons_hypoth698"/>
    <property type="match status" value="1"/>
</dbReference>
<keyword evidence="3" id="KW-1003">Cell membrane</keyword>
<dbReference type="PANTHER" id="PTHR30106">
    <property type="entry name" value="INNER MEMBRANE PROTEIN YEIH-RELATED"/>
    <property type="match status" value="1"/>
</dbReference>
<evidence type="ECO:0000256" key="8">
    <source>
        <dbReference type="SAM" id="Phobius"/>
    </source>
</evidence>
<sequence length="393" mass="38633">MPTAPPTTPRAPTRTATPTTRSLAATASRLGPGLALAAVATVVLLGASRLLAPATGGAVSPLVLALLVGAAVGSVLGRVVPRGGGVARFAERVGPGTDWTARTVLRAGVVLLGLQLSVPDVLALGWRGIAVVVVTVACTFAAVLALGRMLRVPRATALLVATGFSICGAAAVSAMTSVLERDPRAGAGEPARLRDDVAAALALVTVYGTVAIVALPPIAGALGLSDHQAGLWIGASVQEVAQVVAAAGTISAAALATATVTKLARVVLLAPLVAGAGAVLARRAARAATPGGAAPDDVAPSTARGRRAPLVPGFVLGFLAAVLVRSTGILPDVVTDTATQVTTVLFVAAMFALGTGVDVPRLARTARRPLVLGAAGAVVVSGVSLAAVLLLVP</sequence>
<dbReference type="GO" id="GO:0005886">
    <property type="term" value="C:plasma membrane"/>
    <property type="evidence" value="ECO:0007669"/>
    <property type="project" value="UniProtKB-SubCell"/>
</dbReference>
<dbReference type="EMBL" id="FUZQ01000004">
    <property type="protein sequence ID" value="SKC65982.1"/>
    <property type="molecule type" value="Genomic_DNA"/>
</dbReference>
<evidence type="ECO:0000256" key="4">
    <source>
        <dbReference type="ARBA" id="ARBA00022692"/>
    </source>
</evidence>
<gene>
    <name evidence="9" type="ORF">SAMN04324258_2274</name>
</gene>
<evidence type="ECO:0000256" key="6">
    <source>
        <dbReference type="ARBA" id="ARBA00023136"/>
    </source>
</evidence>
<name>A0A1T5KQF6_9MICO</name>
<organism evidence="9 10">
    <name type="scientific">Krasilnikoviella flava</name>
    <dbReference type="NCBI Taxonomy" id="526729"/>
    <lineage>
        <taxon>Bacteria</taxon>
        <taxon>Bacillati</taxon>
        <taxon>Actinomycetota</taxon>
        <taxon>Actinomycetes</taxon>
        <taxon>Micrococcales</taxon>
        <taxon>Promicromonosporaceae</taxon>
        <taxon>Krasilnikoviella</taxon>
    </lineage>
</organism>
<dbReference type="InterPro" id="IPR018383">
    <property type="entry name" value="UPF0324_pro"/>
</dbReference>
<comment type="similarity">
    <text evidence="2">Belongs to the UPF0324 family.</text>
</comment>
<evidence type="ECO:0000256" key="5">
    <source>
        <dbReference type="ARBA" id="ARBA00022989"/>
    </source>
</evidence>
<evidence type="ECO:0000256" key="2">
    <source>
        <dbReference type="ARBA" id="ARBA00007977"/>
    </source>
</evidence>
<dbReference type="Proteomes" id="UP000189777">
    <property type="component" value="Unassembled WGS sequence"/>
</dbReference>
<keyword evidence="5 8" id="KW-1133">Transmembrane helix</keyword>
<evidence type="ECO:0000313" key="10">
    <source>
        <dbReference type="Proteomes" id="UP000189777"/>
    </source>
</evidence>
<keyword evidence="4 8" id="KW-0812">Transmembrane</keyword>
<reference evidence="9 10" key="1">
    <citation type="submission" date="2017-02" db="EMBL/GenBank/DDBJ databases">
        <authorList>
            <person name="Peterson S.W."/>
        </authorList>
    </citation>
    <scope>NUCLEOTIDE SEQUENCE [LARGE SCALE GENOMIC DNA]</scope>
    <source>
        <strain evidence="9 10">DSM 21481</strain>
    </source>
</reference>
<feature type="transmembrane region" description="Helical" evidence="8">
    <location>
        <begin position="124"/>
        <end position="146"/>
    </location>
</feature>
<feature type="transmembrane region" description="Helical" evidence="8">
    <location>
        <begin position="337"/>
        <end position="357"/>
    </location>
</feature>
<proteinExistence type="inferred from homology"/>
<keyword evidence="6 8" id="KW-0472">Membrane</keyword>
<feature type="compositionally biased region" description="Low complexity" evidence="7">
    <location>
        <begin position="10"/>
        <end position="20"/>
    </location>
</feature>
<evidence type="ECO:0000256" key="1">
    <source>
        <dbReference type="ARBA" id="ARBA00004651"/>
    </source>
</evidence>
<evidence type="ECO:0000313" key="9">
    <source>
        <dbReference type="EMBL" id="SKC65982.1"/>
    </source>
</evidence>
<feature type="region of interest" description="Disordered" evidence="7">
    <location>
        <begin position="1"/>
        <end position="20"/>
    </location>
</feature>
<accession>A0A1T5KQF6</accession>
<dbReference type="RefSeq" id="WP_079574612.1">
    <property type="nucleotide sequence ID" value="NZ_FUZQ01000004.1"/>
</dbReference>
<feature type="transmembrane region" description="Helical" evidence="8">
    <location>
        <begin position="310"/>
        <end position="331"/>
    </location>
</feature>
<dbReference type="STRING" id="526729.SAMN04324258_2274"/>
<feature type="transmembrane region" description="Helical" evidence="8">
    <location>
        <begin position="158"/>
        <end position="179"/>
    </location>
</feature>
<feature type="transmembrane region" description="Helical" evidence="8">
    <location>
        <begin position="231"/>
        <end position="257"/>
    </location>
</feature>
<keyword evidence="10" id="KW-1185">Reference proteome</keyword>
<protein>
    <submittedName>
        <fullName evidence="9">Conserved hypothetical integral membrane protein</fullName>
    </submittedName>
</protein>
<feature type="transmembrane region" description="Helical" evidence="8">
    <location>
        <begin position="30"/>
        <end position="52"/>
    </location>
</feature>
<feature type="transmembrane region" description="Helical" evidence="8">
    <location>
        <begin position="199"/>
        <end position="224"/>
    </location>
</feature>
<feature type="transmembrane region" description="Helical" evidence="8">
    <location>
        <begin position="58"/>
        <end position="79"/>
    </location>
</feature>